<dbReference type="OrthoDB" id="8300106at2759"/>
<dbReference type="AlphaFoldDB" id="F4PQZ6"/>
<protein>
    <submittedName>
        <fullName evidence="14">Phospholipid methyltransferase family protein</fullName>
    </submittedName>
</protein>
<dbReference type="EMBL" id="GL883010">
    <property type="protein sequence ID" value="EGG21261.1"/>
    <property type="molecule type" value="Genomic_DNA"/>
</dbReference>
<feature type="transmembrane region" description="Helical" evidence="13">
    <location>
        <begin position="12"/>
        <end position="32"/>
    </location>
</feature>
<gene>
    <name evidence="14" type="primary">pemtB</name>
    <name evidence="14" type="ORF">DFA_01140</name>
</gene>
<keyword evidence="2" id="KW-0444">Lipid biosynthesis</keyword>
<evidence type="ECO:0000313" key="14">
    <source>
        <dbReference type="EMBL" id="EGG21261.1"/>
    </source>
</evidence>
<evidence type="ECO:0000256" key="4">
    <source>
        <dbReference type="ARBA" id="ARBA00022679"/>
    </source>
</evidence>
<dbReference type="STRING" id="1054147.F4PQZ6"/>
<evidence type="ECO:0000256" key="7">
    <source>
        <dbReference type="ARBA" id="ARBA00022824"/>
    </source>
</evidence>
<keyword evidence="12" id="KW-1208">Phospholipid metabolism</keyword>
<dbReference type="Pfam" id="PF04191">
    <property type="entry name" value="PEMT"/>
    <property type="match status" value="1"/>
</dbReference>
<evidence type="ECO:0000256" key="13">
    <source>
        <dbReference type="SAM" id="Phobius"/>
    </source>
</evidence>
<organism evidence="14 15">
    <name type="scientific">Cavenderia fasciculata</name>
    <name type="common">Slime mold</name>
    <name type="synonym">Dictyostelium fasciculatum</name>
    <dbReference type="NCBI Taxonomy" id="261658"/>
    <lineage>
        <taxon>Eukaryota</taxon>
        <taxon>Amoebozoa</taxon>
        <taxon>Evosea</taxon>
        <taxon>Eumycetozoa</taxon>
        <taxon>Dictyostelia</taxon>
        <taxon>Acytosteliales</taxon>
        <taxon>Cavenderiaceae</taxon>
        <taxon>Cavenderia</taxon>
    </lineage>
</organism>
<name>F4PQZ6_CACFS</name>
<dbReference type="GO" id="GO:0032259">
    <property type="term" value="P:methylation"/>
    <property type="evidence" value="ECO:0007669"/>
    <property type="project" value="UniProtKB-KW"/>
</dbReference>
<keyword evidence="6 13" id="KW-0812">Transmembrane</keyword>
<sequence length="163" mass="18663">MRSKKGCEVHHQIYLIVSALVRDYFIDIAIHYDRYYYEFLPQEIADFLGNSLFLFGVFLNLWCLKALGVKGMYNGDSFGHVMDAPVQSGVFQLFSDPQYVGTTASCLGYAIRYQSLNGFICTIVMGIVFYISVKFVEGPHMNRIYSNKSASKINFKNFNKKNL</sequence>
<feature type="transmembrane region" description="Helical" evidence="13">
    <location>
        <begin position="116"/>
        <end position="133"/>
    </location>
</feature>
<dbReference type="Proteomes" id="UP000007797">
    <property type="component" value="Unassembled WGS sequence"/>
</dbReference>
<evidence type="ECO:0000256" key="6">
    <source>
        <dbReference type="ARBA" id="ARBA00022692"/>
    </source>
</evidence>
<evidence type="ECO:0000313" key="15">
    <source>
        <dbReference type="Proteomes" id="UP000007797"/>
    </source>
</evidence>
<dbReference type="InterPro" id="IPR007318">
    <property type="entry name" value="Phopholipid_MeTrfase"/>
</dbReference>
<dbReference type="GO" id="GO:0012505">
    <property type="term" value="C:endomembrane system"/>
    <property type="evidence" value="ECO:0007669"/>
    <property type="project" value="UniProtKB-SubCell"/>
</dbReference>
<keyword evidence="10 13" id="KW-0472">Membrane</keyword>
<dbReference type="Gene3D" id="1.20.120.1630">
    <property type="match status" value="1"/>
</dbReference>
<evidence type="ECO:0000256" key="2">
    <source>
        <dbReference type="ARBA" id="ARBA00022516"/>
    </source>
</evidence>
<keyword evidence="4" id="KW-0808">Transferase</keyword>
<keyword evidence="7" id="KW-0256">Endoplasmic reticulum</keyword>
<keyword evidence="8 13" id="KW-1133">Transmembrane helix</keyword>
<feature type="transmembrane region" description="Helical" evidence="13">
    <location>
        <begin position="44"/>
        <end position="64"/>
    </location>
</feature>
<dbReference type="GO" id="GO:0006656">
    <property type="term" value="P:phosphatidylcholine biosynthetic process"/>
    <property type="evidence" value="ECO:0007669"/>
    <property type="project" value="UniProtKB-UniPathway"/>
</dbReference>
<dbReference type="GeneID" id="14873479"/>
<dbReference type="PROSITE" id="PS50244">
    <property type="entry name" value="S5A_REDUCTASE"/>
    <property type="match status" value="1"/>
</dbReference>
<accession>F4PQZ6</accession>
<dbReference type="PANTHER" id="PTHR15458:SF11">
    <property type="entry name" value="PHOSPHATIDYLETHANOLAMINE N-METHYLTRANSFERASE B"/>
    <property type="match status" value="1"/>
</dbReference>
<dbReference type="OMA" id="FSDPQYV"/>
<keyword evidence="15" id="KW-1185">Reference proteome</keyword>
<evidence type="ECO:0000256" key="5">
    <source>
        <dbReference type="ARBA" id="ARBA00022691"/>
    </source>
</evidence>
<evidence type="ECO:0000256" key="12">
    <source>
        <dbReference type="ARBA" id="ARBA00023264"/>
    </source>
</evidence>
<keyword evidence="3 14" id="KW-0489">Methyltransferase</keyword>
<evidence type="ECO:0000256" key="8">
    <source>
        <dbReference type="ARBA" id="ARBA00022989"/>
    </source>
</evidence>
<evidence type="ECO:0000256" key="9">
    <source>
        <dbReference type="ARBA" id="ARBA00023098"/>
    </source>
</evidence>
<dbReference type="InterPro" id="IPR024960">
    <property type="entry name" value="PEMT/MFAP"/>
</dbReference>
<evidence type="ECO:0000256" key="11">
    <source>
        <dbReference type="ARBA" id="ARBA00023209"/>
    </source>
</evidence>
<evidence type="ECO:0000256" key="3">
    <source>
        <dbReference type="ARBA" id="ARBA00022603"/>
    </source>
</evidence>
<dbReference type="PANTHER" id="PTHR15458">
    <property type="entry name" value="PHOSPHATIDYLETHANOLAMINE N-METHYLTRANSFERASE"/>
    <property type="match status" value="1"/>
</dbReference>
<keyword evidence="11" id="KW-0594">Phospholipid biosynthesis</keyword>
<dbReference type="UniPathway" id="UPA00753"/>
<reference evidence="15" key="1">
    <citation type="journal article" date="2011" name="Genome Res.">
        <title>Phylogeny-wide analysis of social amoeba genomes highlights ancient origins for complex intercellular communication.</title>
        <authorList>
            <person name="Heidel A.J."/>
            <person name="Lawal H.M."/>
            <person name="Felder M."/>
            <person name="Schilde C."/>
            <person name="Helps N.R."/>
            <person name="Tunggal B."/>
            <person name="Rivero F."/>
            <person name="John U."/>
            <person name="Schleicher M."/>
            <person name="Eichinger L."/>
            <person name="Platzer M."/>
            <person name="Noegel A.A."/>
            <person name="Schaap P."/>
            <person name="Gloeckner G."/>
        </authorList>
    </citation>
    <scope>NUCLEOTIDE SEQUENCE [LARGE SCALE GENOMIC DNA]</scope>
    <source>
        <strain evidence="15">SH3</strain>
    </source>
</reference>
<dbReference type="KEGG" id="dfa:DFA_01140"/>
<evidence type="ECO:0000256" key="1">
    <source>
        <dbReference type="ARBA" id="ARBA00004127"/>
    </source>
</evidence>
<dbReference type="GO" id="GO:0008757">
    <property type="term" value="F:S-adenosylmethionine-dependent methyltransferase activity"/>
    <property type="evidence" value="ECO:0007669"/>
    <property type="project" value="InterPro"/>
</dbReference>
<evidence type="ECO:0000256" key="10">
    <source>
        <dbReference type="ARBA" id="ARBA00023136"/>
    </source>
</evidence>
<dbReference type="RefSeq" id="XP_004359111.1">
    <property type="nucleotide sequence ID" value="XM_004359054.1"/>
</dbReference>
<keyword evidence="5" id="KW-0949">S-adenosyl-L-methionine</keyword>
<comment type="subcellular location">
    <subcellularLocation>
        <location evidence="1">Endomembrane system</location>
        <topology evidence="1">Multi-pass membrane protein</topology>
    </subcellularLocation>
</comment>
<keyword evidence="9" id="KW-0443">Lipid metabolism</keyword>
<proteinExistence type="predicted"/>